<dbReference type="InterPro" id="IPR000073">
    <property type="entry name" value="AB_hydrolase_1"/>
</dbReference>
<dbReference type="EMBL" id="CP034858">
    <property type="protein sequence ID" value="QCI25164.1"/>
    <property type="molecule type" value="Genomic_DNA"/>
</dbReference>
<protein>
    <submittedName>
        <fullName evidence="2">Alpha/beta fold hydrolase</fullName>
    </submittedName>
</protein>
<evidence type="ECO:0000259" key="1">
    <source>
        <dbReference type="Pfam" id="PF00561"/>
    </source>
</evidence>
<evidence type="ECO:0000313" key="3">
    <source>
        <dbReference type="Proteomes" id="UP000298688"/>
    </source>
</evidence>
<reference evidence="2 3" key="1">
    <citation type="submission" date="2018-12" db="EMBL/GenBank/DDBJ databases">
        <authorList>
            <person name="Chong R.A."/>
        </authorList>
    </citation>
    <scope>NUCLEOTIDE SEQUENCE [LARGE SCALE GENOMIC DNA]</scope>
    <source>
        <strain evidence="2 3">Rpa</strain>
    </source>
</reference>
<organism evidence="2 3">
    <name type="scientific">Buchnera aphidicola subsp. Rhopalosiphum padi</name>
    <dbReference type="NCBI Taxonomy" id="98793"/>
    <lineage>
        <taxon>Bacteria</taxon>
        <taxon>Pseudomonadati</taxon>
        <taxon>Pseudomonadota</taxon>
        <taxon>Gammaproteobacteria</taxon>
        <taxon>Enterobacterales</taxon>
        <taxon>Erwiniaceae</taxon>
        <taxon>Buchnera</taxon>
    </lineage>
</organism>
<dbReference type="OrthoDB" id="9780744at2"/>
<evidence type="ECO:0000313" key="2">
    <source>
        <dbReference type="EMBL" id="QCI25164.1"/>
    </source>
</evidence>
<gene>
    <name evidence="2" type="ORF">D9V76_02800</name>
</gene>
<dbReference type="Gene3D" id="3.40.50.1820">
    <property type="entry name" value="alpha/beta hydrolase"/>
    <property type="match status" value="1"/>
</dbReference>
<dbReference type="InterPro" id="IPR029058">
    <property type="entry name" value="AB_hydrolase_fold"/>
</dbReference>
<reference evidence="2 3" key="2">
    <citation type="submission" date="2019-05" db="EMBL/GenBank/DDBJ databases">
        <title>Genome evolution of the obligate endosymbiont Buchnera aphidicola.</title>
        <authorList>
            <person name="Moran N.A."/>
        </authorList>
    </citation>
    <scope>NUCLEOTIDE SEQUENCE [LARGE SCALE GENOMIC DNA]</scope>
    <source>
        <strain evidence="2 3">Rpa</strain>
    </source>
</reference>
<dbReference type="Proteomes" id="UP000298688">
    <property type="component" value="Chromosome"/>
</dbReference>
<name>A0A4D6YGR8_BUCRP</name>
<proteinExistence type="predicted"/>
<dbReference type="Pfam" id="PF00561">
    <property type="entry name" value="Abhydrolase_1"/>
    <property type="match status" value="1"/>
</dbReference>
<dbReference type="RefSeq" id="WP_158337594.1">
    <property type="nucleotide sequence ID" value="NZ_CP034858.1"/>
</dbReference>
<accession>A0A4D6YGR8</accession>
<feature type="domain" description="AB hydrolase-1" evidence="1">
    <location>
        <begin position="16"/>
        <end position="127"/>
    </location>
</feature>
<dbReference type="AlphaFoldDB" id="A0A4D6YGR8"/>
<dbReference type="SUPFAM" id="SSF53474">
    <property type="entry name" value="alpha/beta-Hydrolases"/>
    <property type="match status" value="1"/>
</dbReference>
<dbReference type="GO" id="GO:0016787">
    <property type="term" value="F:hydrolase activity"/>
    <property type="evidence" value="ECO:0007669"/>
    <property type="project" value="UniProtKB-KW"/>
</dbReference>
<sequence>MKNFYWKTVGNGNINLIILNGWGFDLKIWFFIINKLNNIFKFHLIDLPGIGMNKHLLPLKIDEITEILYYYMPKNSIWLGWSIGGLITNRFASLYPKNILGIINVASSPCFIKKKMAWNRRKKNILFLQQFKKKLF</sequence>
<keyword evidence="2" id="KW-0378">Hydrolase</keyword>